<proteinExistence type="predicted"/>
<dbReference type="STRING" id="378806.STAUR_2201"/>
<dbReference type="Proteomes" id="UP000001351">
    <property type="component" value="Chromosome"/>
</dbReference>
<dbReference type="HOGENOM" id="CLU_1486686_0_0_7"/>
<dbReference type="RefSeq" id="WP_013375094.1">
    <property type="nucleotide sequence ID" value="NC_014623.1"/>
</dbReference>
<dbReference type="KEGG" id="sur:STAUR_2201"/>
<dbReference type="EMBL" id="CP002271">
    <property type="protein sequence ID" value="ADO70005.1"/>
    <property type="molecule type" value="Genomic_DNA"/>
</dbReference>
<accession>E3FC82</accession>
<evidence type="ECO:0000313" key="1">
    <source>
        <dbReference type="EMBL" id="ADO70005.1"/>
    </source>
</evidence>
<reference evidence="1 2" key="1">
    <citation type="journal article" date="2011" name="Mol. Biol. Evol.">
        <title>Comparative genomic analysis of fruiting body formation in Myxococcales.</title>
        <authorList>
            <person name="Huntley S."/>
            <person name="Hamann N."/>
            <person name="Wegener-Feldbrugge S."/>
            <person name="Treuner-Lange A."/>
            <person name="Kube M."/>
            <person name="Reinhardt R."/>
            <person name="Klages S."/>
            <person name="Muller R."/>
            <person name="Ronning C.M."/>
            <person name="Nierman W.C."/>
            <person name="Sogaard-Andersen L."/>
        </authorList>
    </citation>
    <scope>NUCLEOTIDE SEQUENCE [LARGE SCALE GENOMIC DNA]</scope>
    <source>
        <strain evidence="1 2">DW4/3-1</strain>
    </source>
</reference>
<name>E3FC82_STIAD</name>
<keyword evidence="2" id="KW-1185">Reference proteome</keyword>
<evidence type="ECO:0008006" key="3">
    <source>
        <dbReference type="Google" id="ProtNLM"/>
    </source>
</evidence>
<dbReference type="AlphaFoldDB" id="E3FC82"/>
<sequence>MASALLRTGGMRCVWVFLMVCWGGWAGPAWAGSAQSLALTFSPVGGFLLTQAADGKAGGYSMEVGWSYRRTQALVEVGGHVASSRLLTAATPVSVRLTPFREARLRPSLGLGASFLIPHVRAVARQEGHPGLLVGLELSAGLELGLGEGWFLCSEAYYQNFSAEPEPLSGERQGMSSVFLGVGFRL</sequence>
<evidence type="ECO:0000313" key="2">
    <source>
        <dbReference type="Proteomes" id="UP000001351"/>
    </source>
</evidence>
<protein>
    <recommendedName>
        <fullName evidence="3">Outer membrane protein beta-barrel domain-containing protein</fullName>
    </recommendedName>
</protein>
<organism evidence="1 2">
    <name type="scientific">Stigmatella aurantiaca (strain DW4/3-1)</name>
    <dbReference type="NCBI Taxonomy" id="378806"/>
    <lineage>
        <taxon>Bacteria</taxon>
        <taxon>Pseudomonadati</taxon>
        <taxon>Myxococcota</taxon>
        <taxon>Myxococcia</taxon>
        <taxon>Myxococcales</taxon>
        <taxon>Cystobacterineae</taxon>
        <taxon>Archangiaceae</taxon>
        <taxon>Stigmatella</taxon>
    </lineage>
</organism>
<gene>
    <name evidence="1" type="ordered locus">STAUR_2201</name>
</gene>